<accession>A0A5A7SFG1</accession>
<gene>
    <name evidence="2" type="ORF">FOY51_02775</name>
</gene>
<sequence length="531" mass="55336">MSATKPGDLLVVYLAWENTGTATISDTAGDTFAAAAPATLSSGYSSQVFYARNTIAGSTSVTATLSISGVSDMYVAEYAGLDRINPLDKTAAASGNSASPNSGSITTTASNDLLFGAGAMNGGQPTTPGSGFTFRSTANWNVVEDRNVSSTGSYSASATLAAPGPWFMHIVAFKAAGARDPLQQPFASTSFWNMPIGSGATYAPANLPSDPRGDPWSTMPQNDPTHIIFTPSAPVTNIYYSDAAWTGKNRCAKTSNQVLLSVPLPSNYVVPNSLGNEGSTFLMQDGRTLNQAGPFTRCTAGGYATSTDTSTPLDLYGDGMSSSLGASGLGGSPGGVLRLGELRPGGQGPHHVLKFDVDTGQSLYKCTTDADCFRWPASSADNFAVGVYGAYNNNQNTQMKIGTLLAIPPTTNVNNMGLETDPGRQLAWTLQNYGAYIVDEAGAGCFSIVTEKGPNGWFGDLSEEDTGPPLASTQFYNDYGFAFEQRVNSNTPWSRDMQRLVSAVQAVTNNTSSTIGGGGTPRQPLAPPIGP</sequence>
<dbReference type="OrthoDB" id="8771597at2"/>
<dbReference type="AlphaFoldDB" id="A0A5A7SFG1"/>
<keyword evidence="3" id="KW-1185">Reference proteome</keyword>
<evidence type="ECO:0000256" key="1">
    <source>
        <dbReference type="SAM" id="MobiDB-lite"/>
    </source>
</evidence>
<name>A0A5A7SFG1_9NOCA</name>
<evidence type="ECO:0000313" key="2">
    <source>
        <dbReference type="EMBL" id="KAA0024868.1"/>
    </source>
</evidence>
<dbReference type="EMBL" id="VLNY01000001">
    <property type="protein sequence ID" value="KAA0024868.1"/>
    <property type="molecule type" value="Genomic_DNA"/>
</dbReference>
<comment type="caution">
    <text evidence="2">The sequence shown here is derived from an EMBL/GenBank/DDBJ whole genome shotgun (WGS) entry which is preliminary data.</text>
</comment>
<reference evidence="2 3" key="1">
    <citation type="submission" date="2019-07" db="EMBL/GenBank/DDBJ databases">
        <title>Rhodococcus cavernicolus sp. nov., isolated from a cave.</title>
        <authorList>
            <person name="Lee S.D."/>
        </authorList>
    </citation>
    <scope>NUCLEOTIDE SEQUENCE [LARGE SCALE GENOMIC DNA]</scope>
    <source>
        <strain evidence="2 3">C1-24</strain>
    </source>
</reference>
<dbReference type="RefSeq" id="WP_149428643.1">
    <property type="nucleotide sequence ID" value="NZ_VLNY01000001.1"/>
</dbReference>
<proteinExistence type="predicted"/>
<protein>
    <submittedName>
        <fullName evidence="2">Uncharacterized protein</fullName>
    </submittedName>
</protein>
<organism evidence="2 3">
    <name type="scientific">Antrihabitans cavernicola</name>
    <dbReference type="NCBI Taxonomy" id="2495913"/>
    <lineage>
        <taxon>Bacteria</taxon>
        <taxon>Bacillati</taxon>
        <taxon>Actinomycetota</taxon>
        <taxon>Actinomycetes</taxon>
        <taxon>Mycobacteriales</taxon>
        <taxon>Nocardiaceae</taxon>
        <taxon>Antrihabitans</taxon>
    </lineage>
</organism>
<feature type="region of interest" description="Disordered" evidence="1">
    <location>
        <begin position="510"/>
        <end position="531"/>
    </location>
</feature>
<dbReference type="Proteomes" id="UP000322244">
    <property type="component" value="Unassembled WGS sequence"/>
</dbReference>
<evidence type="ECO:0000313" key="3">
    <source>
        <dbReference type="Proteomes" id="UP000322244"/>
    </source>
</evidence>